<dbReference type="RefSeq" id="XP_005839510.1">
    <property type="nucleotide sequence ID" value="XM_005839453.1"/>
</dbReference>
<dbReference type="CDD" id="cd02961">
    <property type="entry name" value="PDI_a_family"/>
    <property type="match status" value="1"/>
</dbReference>
<feature type="domain" description="Thioredoxin" evidence="7">
    <location>
        <begin position="1"/>
        <end position="115"/>
    </location>
</feature>
<evidence type="ECO:0000256" key="3">
    <source>
        <dbReference type="ARBA" id="ARBA00022989"/>
    </source>
</evidence>
<dbReference type="AlphaFoldDB" id="L1JWF0"/>
<evidence type="ECO:0000313" key="9">
    <source>
        <dbReference type="EnsemblProtists" id="EKX52530"/>
    </source>
</evidence>
<organism evidence="8">
    <name type="scientific">Guillardia theta (strain CCMP2712)</name>
    <name type="common">Cryptophyte</name>
    <dbReference type="NCBI Taxonomy" id="905079"/>
    <lineage>
        <taxon>Eukaryota</taxon>
        <taxon>Cryptophyceae</taxon>
        <taxon>Pyrenomonadales</taxon>
        <taxon>Geminigeraceae</taxon>
        <taxon>Guillardia</taxon>
    </lineage>
</organism>
<evidence type="ECO:0000256" key="1">
    <source>
        <dbReference type="ARBA" id="ARBA00004389"/>
    </source>
</evidence>
<gene>
    <name evidence="8" type="ORF">GUITHDRAFT_133603</name>
</gene>
<dbReference type="SUPFAM" id="SSF52833">
    <property type="entry name" value="Thioredoxin-like"/>
    <property type="match status" value="1"/>
</dbReference>
<evidence type="ECO:0000256" key="6">
    <source>
        <dbReference type="SAM" id="Phobius"/>
    </source>
</evidence>
<evidence type="ECO:0000256" key="5">
    <source>
        <dbReference type="ARBA" id="ARBA00045246"/>
    </source>
</evidence>
<comment type="subcellular location">
    <subcellularLocation>
        <location evidence="1">Endoplasmic reticulum membrane</location>
        <topology evidence="1">Single-pass membrane protein</topology>
    </subcellularLocation>
</comment>
<dbReference type="GO" id="GO:0005789">
    <property type="term" value="C:endoplasmic reticulum membrane"/>
    <property type="evidence" value="ECO:0007669"/>
    <property type="project" value="UniProtKB-SubCell"/>
</dbReference>
<dbReference type="Pfam" id="PF00085">
    <property type="entry name" value="Thioredoxin"/>
    <property type="match status" value="1"/>
</dbReference>
<reference evidence="8 10" key="1">
    <citation type="journal article" date="2012" name="Nature">
        <title>Algal genomes reveal evolutionary mosaicism and the fate of nucleomorphs.</title>
        <authorList>
            <consortium name="DOE Joint Genome Institute"/>
            <person name="Curtis B.A."/>
            <person name="Tanifuji G."/>
            <person name="Burki F."/>
            <person name="Gruber A."/>
            <person name="Irimia M."/>
            <person name="Maruyama S."/>
            <person name="Arias M.C."/>
            <person name="Ball S.G."/>
            <person name="Gile G.H."/>
            <person name="Hirakawa Y."/>
            <person name="Hopkins J.F."/>
            <person name="Kuo A."/>
            <person name="Rensing S.A."/>
            <person name="Schmutz J."/>
            <person name="Symeonidi A."/>
            <person name="Elias M."/>
            <person name="Eveleigh R.J."/>
            <person name="Herman E.K."/>
            <person name="Klute M.J."/>
            <person name="Nakayama T."/>
            <person name="Obornik M."/>
            <person name="Reyes-Prieto A."/>
            <person name="Armbrust E.V."/>
            <person name="Aves S.J."/>
            <person name="Beiko R.G."/>
            <person name="Coutinho P."/>
            <person name="Dacks J.B."/>
            <person name="Durnford D.G."/>
            <person name="Fast N.M."/>
            <person name="Green B.R."/>
            <person name="Grisdale C.J."/>
            <person name="Hempel F."/>
            <person name="Henrissat B."/>
            <person name="Hoppner M.P."/>
            <person name="Ishida K."/>
            <person name="Kim E."/>
            <person name="Koreny L."/>
            <person name="Kroth P.G."/>
            <person name="Liu Y."/>
            <person name="Malik S.B."/>
            <person name="Maier U.G."/>
            <person name="McRose D."/>
            <person name="Mock T."/>
            <person name="Neilson J.A."/>
            <person name="Onodera N.T."/>
            <person name="Poole A.M."/>
            <person name="Pritham E.J."/>
            <person name="Richards T.A."/>
            <person name="Rocap G."/>
            <person name="Roy S.W."/>
            <person name="Sarai C."/>
            <person name="Schaack S."/>
            <person name="Shirato S."/>
            <person name="Slamovits C.H."/>
            <person name="Spencer D.F."/>
            <person name="Suzuki S."/>
            <person name="Worden A.Z."/>
            <person name="Zauner S."/>
            <person name="Barry K."/>
            <person name="Bell C."/>
            <person name="Bharti A.K."/>
            <person name="Crow J.A."/>
            <person name="Grimwood J."/>
            <person name="Kramer R."/>
            <person name="Lindquist E."/>
            <person name="Lucas S."/>
            <person name="Salamov A."/>
            <person name="McFadden G.I."/>
            <person name="Lane C.E."/>
            <person name="Keeling P.J."/>
            <person name="Gray M.W."/>
            <person name="Grigoriev I.V."/>
            <person name="Archibald J.M."/>
        </authorList>
    </citation>
    <scope>NUCLEOTIDE SEQUENCE</scope>
    <source>
        <strain evidence="8 10">CCMP2712</strain>
    </source>
</reference>
<sequence>MTAPSVMLLLQKEGIWLVDLFAPWCGHCKRLAPEWDRAAALAVGKMPILDSKHSKVCDKYVASWDACCADERTRRYEVDGYPSLRVLSSDGKVLKPFRGGRTADALVEYARKLSSPATVKLNTAKEVKEFIEKNTASFILFEPENVEGEEASMFKQEFLKAATMQSDVASIAVAPEYTGDDLEFRIMLDGRTVQEDVGLGGKLVVFREKEAKCLSSSINRTAEALSHWIDGHRFPMLSKVDASNYRALGERNKPLVIAVLRGKARPAGQEGQAEGEEDDSFESIPINIEFLQTVRGLARELEDDFGFGYLNGKQWEQFVVKFGISTRVLPRLLIIDVQKEHFLPVPVDVKGHHGFSEYLGKVKSGEIKMSRNFKTMVKEFVKENKTLLMQGGGVLGVLIVLVVVVWSIMSSRGKKKEE</sequence>
<evidence type="ECO:0000313" key="10">
    <source>
        <dbReference type="Proteomes" id="UP000011087"/>
    </source>
</evidence>
<proteinExistence type="predicted"/>
<dbReference type="HOGENOM" id="CLU_054116_0_0_1"/>
<keyword evidence="10" id="KW-1185">Reference proteome</keyword>
<evidence type="ECO:0000259" key="7">
    <source>
        <dbReference type="PROSITE" id="PS51352"/>
    </source>
</evidence>
<dbReference type="OMA" id="GIEMRNM"/>
<accession>L1JWF0</accession>
<dbReference type="PaxDb" id="55529-EKX52530"/>
<dbReference type="InterPro" id="IPR013766">
    <property type="entry name" value="Thioredoxin_domain"/>
</dbReference>
<dbReference type="InterPro" id="IPR036249">
    <property type="entry name" value="Thioredoxin-like_sf"/>
</dbReference>
<evidence type="ECO:0000256" key="2">
    <source>
        <dbReference type="ARBA" id="ARBA00022692"/>
    </source>
</evidence>
<dbReference type="EMBL" id="JH992972">
    <property type="protein sequence ID" value="EKX52530.1"/>
    <property type="molecule type" value="Genomic_DNA"/>
</dbReference>
<dbReference type="PANTHER" id="PTHR46426">
    <property type="entry name" value="PROTEIN DISULFIDE-ISOMERASE TMX3"/>
    <property type="match status" value="1"/>
</dbReference>
<reference evidence="10" key="2">
    <citation type="submission" date="2012-11" db="EMBL/GenBank/DDBJ databases">
        <authorList>
            <person name="Kuo A."/>
            <person name="Curtis B.A."/>
            <person name="Tanifuji G."/>
            <person name="Burki F."/>
            <person name="Gruber A."/>
            <person name="Irimia M."/>
            <person name="Maruyama S."/>
            <person name="Arias M.C."/>
            <person name="Ball S.G."/>
            <person name="Gile G.H."/>
            <person name="Hirakawa Y."/>
            <person name="Hopkins J.F."/>
            <person name="Rensing S.A."/>
            <person name="Schmutz J."/>
            <person name="Symeonidi A."/>
            <person name="Elias M."/>
            <person name="Eveleigh R.J."/>
            <person name="Herman E.K."/>
            <person name="Klute M.J."/>
            <person name="Nakayama T."/>
            <person name="Obornik M."/>
            <person name="Reyes-Prieto A."/>
            <person name="Armbrust E.V."/>
            <person name="Aves S.J."/>
            <person name="Beiko R.G."/>
            <person name="Coutinho P."/>
            <person name="Dacks J.B."/>
            <person name="Durnford D.G."/>
            <person name="Fast N.M."/>
            <person name="Green B.R."/>
            <person name="Grisdale C."/>
            <person name="Hempe F."/>
            <person name="Henrissat B."/>
            <person name="Hoppner M.P."/>
            <person name="Ishida K.-I."/>
            <person name="Kim E."/>
            <person name="Koreny L."/>
            <person name="Kroth P.G."/>
            <person name="Liu Y."/>
            <person name="Malik S.-B."/>
            <person name="Maier U.G."/>
            <person name="McRose D."/>
            <person name="Mock T."/>
            <person name="Neilson J.A."/>
            <person name="Onodera N.T."/>
            <person name="Poole A.M."/>
            <person name="Pritham E.J."/>
            <person name="Richards T.A."/>
            <person name="Rocap G."/>
            <person name="Roy S.W."/>
            <person name="Sarai C."/>
            <person name="Schaack S."/>
            <person name="Shirato S."/>
            <person name="Slamovits C.H."/>
            <person name="Spencer D.F."/>
            <person name="Suzuki S."/>
            <person name="Worden A.Z."/>
            <person name="Zauner S."/>
            <person name="Barry K."/>
            <person name="Bell C."/>
            <person name="Bharti A.K."/>
            <person name="Crow J.A."/>
            <person name="Grimwood J."/>
            <person name="Kramer R."/>
            <person name="Lindquist E."/>
            <person name="Lucas S."/>
            <person name="Salamov A."/>
            <person name="McFadden G.I."/>
            <person name="Lane C.E."/>
            <person name="Keeling P.J."/>
            <person name="Gray M.W."/>
            <person name="Grigoriev I.V."/>
            <person name="Archibald J.M."/>
        </authorList>
    </citation>
    <scope>NUCLEOTIDE SEQUENCE</scope>
    <source>
        <strain evidence="10">CCMP2712</strain>
    </source>
</reference>
<keyword evidence="2 6" id="KW-0812">Transmembrane</keyword>
<dbReference type="OrthoDB" id="74910at2759"/>
<reference evidence="9" key="3">
    <citation type="submission" date="2016-03" db="UniProtKB">
        <authorList>
            <consortium name="EnsemblProtists"/>
        </authorList>
    </citation>
    <scope>IDENTIFICATION</scope>
</reference>
<dbReference type="KEGG" id="gtt:GUITHDRAFT_133603"/>
<evidence type="ECO:0000313" key="8">
    <source>
        <dbReference type="EMBL" id="EKX52530.1"/>
    </source>
</evidence>
<dbReference type="Gene3D" id="3.40.30.10">
    <property type="entry name" value="Glutaredoxin"/>
    <property type="match status" value="3"/>
</dbReference>
<keyword evidence="3 6" id="KW-1133">Transmembrane helix</keyword>
<dbReference type="eggNOG" id="KOG0190">
    <property type="taxonomic scope" value="Eukaryota"/>
</dbReference>
<name>L1JWF0_GUITC</name>
<dbReference type="InterPro" id="IPR017937">
    <property type="entry name" value="Thioredoxin_CS"/>
</dbReference>
<dbReference type="PANTHER" id="PTHR46426:SF1">
    <property type="entry name" value="PROTEIN DISULFIDE-ISOMERASE TMX3"/>
    <property type="match status" value="1"/>
</dbReference>
<dbReference type="STRING" id="905079.L1JWF0"/>
<dbReference type="PROSITE" id="PS00194">
    <property type="entry name" value="THIOREDOXIN_1"/>
    <property type="match status" value="1"/>
</dbReference>
<feature type="transmembrane region" description="Helical" evidence="6">
    <location>
        <begin position="387"/>
        <end position="409"/>
    </location>
</feature>
<dbReference type="EnsemblProtists" id="EKX52530">
    <property type="protein sequence ID" value="EKX52530"/>
    <property type="gene ID" value="GUITHDRAFT_133603"/>
</dbReference>
<comment type="function">
    <text evidence="5">Probable disulfide isomerase, which participates in the folding of proteins containing disulfide bonds. May act as a dithiol oxidase. Acts as a regulator of endoplasmic reticulum-mitochondria contact sites via its ability to regulate redox signals.</text>
</comment>
<dbReference type="InterPro" id="IPR052250">
    <property type="entry name" value="PDI_TMX3"/>
</dbReference>
<dbReference type="Proteomes" id="UP000011087">
    <property type="component" value="Unassembled WGS sequence"/>
</dbReference>
<keyword evidence="4 6" id="KW-0472">Membrane</keyword>
<evidence type="ECO:0000256" key="4">
    <source>
        <dbReference type="ARBA" id="ARBA00023136"/>
    </source>
</evidence>
<protein>
    <recommendedName>
        <fullName evidence="7">Thioredoxin domain-containing protein</fullName>
    </recommendedName>
</protein>
<dbReference type="GeneID" id="17309240"/>
<dbReference type="Pfam" id="PF13848">
    <property type="entry name" value="Thioredoxin_6"/>
    <property type="match status" value="1"/>
</dbReference>
<dbReference type="PROSITE" id="PS51352">
    <property type="entry name" value="THIOREDOXIN_2"/>
    <property type="match status" value="1"/>
</dbReference>